<evidence type="ECO:0000256" key="1">
    <source>
        <dbReference type="SAM" id="MobiDB-lite"/>
    </source>
</evidence>
<comment type="caution">
    <text evidence="2">The sequence shown here is derived from an EMBL/GenBank/DDBJ whole genome shotgun (WGS) entry which is preliminary data.</text>
</comment>
<protein>
    <submittedName>
        <fullName evidence="2">Uncharacterized protein</fullName>
    </submittedName>
</protein>
<dbReference type="Proteomes" id="UP000433883">
    <property type="component" value="Unassembled WGS sequence"/>
</dbReference>
<name>A0A8H3YN77_VENIN</name>
<feature type="region of interest" description="Disordered" evidence="1">
    <location>
        <begin position="71"/>
        <end position="94"/>
    </location>
</feature>
<proteinExistence type="predicted"/>
<dbReference type="AlphaFoldDB" id="A0A8H3YN77"/>
<feature type="region of interest" description="Disordered" evidence="1">
    <location>
        <begin position="311"/>
        <end position="332"/>
    </location>
</feature>
<evidence type="ECO:0000313" key="3">
    <source>
        <dbReference type="Proteomes" id="UP000433883"/>
    </source>
</evidence>
<feature type="compositionally biased region" description="Polar residues" evidence="1">
    <location>
        <begin position="311"/>
        <end position="323"/>
    </location>
</feature>
<gene>
    <name evidence="2" type="ORF">BLS_006577</name>
</gene>
<organism evidence="2 3">
    <name type="scientific">Venturia inaequalis</name>
    <name type="common">Apple scab fungus</name>
    <dbReference type="NCBI Taxonomy" id="5025"/>
    <lineage>
        <taxon>Eukaryota</taxon>
        <taxon>Fungi</taxon>
        <taxon>Dikarya</taxon>
        <taxon>Ascomycota</taxon>
        <taxon>Pezizomycotina</taxon>
        <taxon>Dothideomycetes</taxon>
        <taxon>Pleosporomycetidae</taxon>
        <taxon>Venturiales</taxon>
        <taxon>Venturiaceae</taxon>
        <taxon>Venturia</taxon>
    </lineage>
</organism>
<evidence type="ECO:0000313" key="2">
    <source>
        <dbReference type="EMBL" id="KAE9967075.1"/>
    </source>
</evidence>
<accession>A0A8H3YN77</accession>
<sequence>MELRAEEFRNERLRTGRSTMPTIAFRRASSYVRRPIVPTMLVPEISPARLHAMELRAEEFRNERLRTGRSTMPTIPFCHATSYTPRPASPTISEPEISPARLHAMELRAEEFRKEKLRTRRPTVPSISKPEISPARLHATELRVEESKPCTRPIAFRKARITRRPTIPSTSEPEINPGRLYAMELRAKEFRKEKLLGSHLSKWVHQYDDHMDQERRVERMRDHLLLERCFRKLVVVFHDRYELKGDEAVELLEQQHFIAKAVERQHVKLVRHIIDNDETIEELPKFERRHNPTLDLPTVTDMGNLGDVDTTSITLPDQPQLDTPKQPVEEESREIELTSVTQIIARAGLVGFENLSRFLGDFVNKARALIASYTGPAEVIEQQPQPRQPPVEPVEDPSIAFGLTKERDPLYRSATPDMDASVLDGFLTSKNKQNGRVHLGSDEHHEYQPPAKPGRPSSLKDYSATIRTLDLPTITTTTTATRYRRFGPSTRTLRNQG</sequence>
<dbReference type="EMBL" id="WNWQ01000489">
    <property type="protein sequence ID" value="KAE9967075.1"/>
    <property type="molecule type" value="Genomic_DNA"/>
</dbReference>
<reference evidence="2 3" key="1">
    <citation type="submission" date="2019-11" db="EMBL/GenBank/DDBJ databases">
        <title>Venturia inaequalis Genome Resource.</title>
        <authorList>
            <person name="Lichtner F.J."/>
        </authorList>
    </citation>
    <scope>NUCLEOTIDE SEQUENCE [LARGE SCALE GENOMIC DNA]</scope>
    <source>
        <strain evidence="2">Bline_iso_100314</strain>
    </source>
</reference>
<feature type="region of interest" description="Disordered" evidence="1">
    <location>
        <begin position="432"/>
        <end position="459"/>
    </location>
</feature>